<evidence type="ECO:0000256" key="3">
    <source>
        <dbReference type="ARBA" id="ARBA00005504"/>
    </source>
</evidence>
<dbReference type="PIRSF" id="PIRSF000363">
    <property type="entry name" value="Nitrogenase_iron"/>
    <property type="match status" value="1"/>
</dbReference>
<proteinExistence type="inferred from homology"/>
<dbReference type="InterPro" id="IPR030655">
    <property type="entry name" value="NifH/chlL_CS"/>
</dbReference>
<dbReference type="PANTHER" id="PTHR42864:SF2">
    <property type="entry name" value="LIGHT-INDEPENDENT PROTOCHLOROPHYLLIDE REDUCTASE IRON-SULFUR ATP-BINDING PROTEIN"/>
    <property type="match status" value="1"/>
</dbReference>
<reference evidence="13 14" key="1">
    <citation type="submission" date="2013-06" db="EMBL/GenBank/DDBJ databases">
        <title>Rumen cellulosomics: divergent fiber-degrading strategies revealed by comparative genome-wide analysis of six Ruminococcal strains.</title>
        <authorList>
            <person name="Dassa B."/>
            <person name="Borovok I."/>
            <person name="Lamed R."/>
            <person name="Flint H."/>
            <person name="Yeoman C.J."/>
            <person name="White B."/>
            <person name="Bayer E.A."/>
        </authorList>
    </citation>
    <scope>NUCLEOTIDE SEQUENCE [LARGE SCALE GENOMIC DNA]</scope>
    <source>
        <strain evidence="13 14">SY3</strain>
    </source>
</reference>
<evidence type="ECO:0000256" key="10">
    <source>
        <dbReference type="ARBA" id="ARBA00023014"/>
    </source>
</evidence>
<dbReference type="RefSeq" id="WP_013497286.1">
    <property type="nucleotide sequence ID" value="NZ_JEOB01000001.1"/>
</dbReference>
<dbReference type="GO" id="GO:0051539">
    <property type="term" value="F:4 iron, 4 sulfur cluster binding"/>
    <property type="evidence" value="ECO:0007669"/>
    <property type="project" value="UniProtKB-KW"/>
</dbReference>
<accession>A0A011WUG2</accession>
<evidence type="ECO:0000256" key="5">
    <source>
        <dbReference type="ARBA" id="ARBA00012773"/>
    </source>
</evidence>
<dbReference type="PROSITE" id="PS00746">
    <property type="entry name" value="NIFH_FRXC_1"/>
    <property type="match status" value="1"/>
</dbReference>
<evidence type="ECO:0000256" key="4">
    <source>
        <dbReference type="ARBA" id="ARBA00011738"/>
    </source>
</evidence>
<evidence type="ECO:0000256" key="12">
    <source>
        <dbReference type="RuleBase" id="RU003688"/>
    </source>
</evidence>
<keyword evidence="9 12" id="KW-0408">Iron</keyword>
<evidence type="ECO:0000256" key="2">
    <source>
        <dbReference type="ARBA" id="ARBA00002234"/>
    </source>
</evidence>
<dbReference type="GO" id="GO:0005524">
    <property type="term" value="F:ATP binding"/>
    <property type="evidence" value="ECO:0007669"/>
    <property type="project" value="UniProtKB-KW"/>
</dbReference>
<dbReference type="PROSITE" id="PS00692">
    <property type="entry name" value="NIFH_FRXC_2"/>
    <property type="match status" value="1"/>
</dbReference>
<dbReference type="Pfam" id="PF00142">
    <property type="entry name" value="Fer4_NifH"/>
    <property type="match status" value="1"/>
</dbReference>
<dbReference type="EMBL" id="JEOB01000001">
    <property type="protein sequence ID" value="EXM40655.1"/>
    <property type="molecule type" value="Genomic_DNA"/>
</dbReference>
<keyword evidence="12" id="KW-0560">Oxidoreductase</keyword>
<evidence type="ECO:0000313" key="13">
    <source>
        <dbReference type="EMBL" id="EXM40655.1"/>
    </source>
</evidence>
<name>A0A011WUG2_RUMAL</name>
<dbReference type="GO" id="GO:0016163">
    <property type="term" value="F:nitrogenase activity"/>
    <property type="evidence" value="ECO:0007669"/>
    <property type="project" value="UniProtKB-EC"/>
</dbReference>
<dbReference type="GO" id="GO:0046872">
    <property type="term" value="F:metal ion binding"/>
    <property type="evidence" value="ECO:0007669"/>
    <property type="project" value="UniProtKB-KW"/>
</dbReference>
<keyword evidence="12" id="KW-0004">4Fe-4S</keyword>
<comment type="caution">
    <text evidence="13">The sequence shown here is derived from an EMBL/GenBank/DDBJ whole genome shotgun (WGS) entry which is preliminary data.</text>
</comment>
<organism evidence="13 14">
    <name type="scientific">Ruminococcus albus SY3</name>
    <dbReference type="NCBI Taxonomy" id="1341156"/>
    <lineage>
        <taxon>Bacteria</taxon>
        <taxon>Bacillati</taxon>
        <taxon>Bacillota</taxon>
        <taxon>Clostridia</taxon>
        <taxon>Eubacteriales</taxon>
        <taxon>Oscillospiraceae</taxon>
        <taxon>Ruminococcus</taxon>
    </lineage>
</organism>
<evidence type="ECO:0000256" key="1">
    <source>
        <dbReference type="ARBA" id="ARBA00001966"/>
    </source>
</evidence>
<evidence type="ECO:0000256" key="11">
    <source>
        <dbReference type="ARBA" id="ARBA00047967"/>
    </source>
</evidence>
<comment type="subunit">
    <text evidence="4">Homodimer.</text>
</comment>
<comment type="catalytic activity">
    <reaction evidence="11">
        <text>N2 + 8 reduced [2Fe-2S]-[ferredoxin] + 16 ATP + 16 H2O = H2 + 8 oxidized [2Fe-2S]-[ferredoxin] + 2 NH4(+) + 16 ADP + 16 phosphate + 6 H(+)</text>
        <dbReference type="Rhea" id="RHEA:21448"/>
        <dbReference type="Rhea" id="RHEA-COMP:10000"/>
        <dbReference type="Rhea" id="RHEA-COMP:10001"/>
        <dbReference type="ChEBI" id="CHEBI:15377"/>
        <dbReference type="ChEBI" id="CHEBI:15378"/>
        <dbReference type="ChEBI" id="CHEBI:17997"/>
        <dbReference type="ChEBI" id="CHEBI:18276"/>
        <dbReference type="ChEBI" id="CHEBI:28938"/>
        <dbReference type="ChEBI" id="CHEBI:30616"/>
        <dbReference type="ChEBI" id="CHEBI:33737"/>
        <dbReference type="ChEBI" id="CHEBI:33738"/>
        <dbReference type="ChEBI" id="CHEBI:43474"/>
        <dbReference type="ChEBI" id="CHEBI:456216"/>
        <dbReference type="EC" id="1.18.6.1"/>
    </reaction>
</comment>
<evidence type="ECO:0000256" key="8">
    <source>
        <dbReference type="ARBA" id="ARBA00022840"/>
    </source>
</evidence>
<sequence length="252" mass="26282">MIKFAVYGKGGIGKSTIACNISAALAAKGLTVMQIGCDPKADSTSLLHGGDRIPTVLDMTRKTGGKFTLDDVVFKTPSGVYCVEAGGPVPGLGCAGRGIINALESLEKLGAYEVYKPDVVVYDVLGDVVCGGFSMPMRKGYADKIFVVCSGEKMSRYAAANICMAVENFKGRGYASLGGIILNRRGVPDEDEAAEELAADFNTSVIGTLDRSEDIPLAEEMGKAIVASAPECETSKQLKAIADAVYAICGGE</sequence>
<keyword evidence="10 12" id="KW-0411">Iron-sulfur</keyword>
<evidence type="ECO:0000313" key="14">
    <source>
        <dbReference type="Proteomes" id="UP000021369"/>
    </source>
</evidence>
<dbReference type="Proteomes" id="UP000021369">
    <property type="component" value="Unassembled WGS sequence"/>
</dbReference>
<gene>
    <name evidence="13" type="ORF">RASY3_02305</name>
</gene>
<dbReference type="InterPro" id="IPR000392">
    <property type="entry name" value="NifH/frxC"/>
</dbReference>
<dbReference type="PANTHER" id="PTHR42864">
    <property type="entry name" value="LIGHT-INDEPENDENT PROTOCHLOROPHYLLIDE REDUCTASE IRON-SULFUR ATP-BINDING PROTEIN"/>
    <property type="match status" value="1"/>
</dbReference>
<dbReference type="Gene3D" id="3.40.50.300">
    <property type="entry name" value="P-loop containing nucleotide triphosphate hydrolases"/>
    <property type="match status" value="1"/>
</dbReference>
<keyword evidence="6 12" id="KW-0479">Metal-binding</keyword>
<evidence type="ECO:0000256" key="7">
    <source>
        <dbReference type="ARBA" id="ARBA00022741"/>
    </source>
</evidence>
<keyword evidence="14" id="KW-1185">Reference proteome</keyword>
<dbReference type="EC" id="1.18.6.1" evidence="5"/>
<keyword evidence="8 12" id="KW-0067">ATP-binding</keyword>
<dbReference type="InterPro" id="IPR027417">
    <property type="entry name" value="P-loop_NTPase"/>
</dbReference>
<dbReference type="PRINTS" id="PR00091">
    <property type="entry name" value="NITROGNASEII"/>
</dbReference>
<comment type="cofactor">
    <cofactor evidence="1">
        <name>[4Fe-4S] cluster</name>
        <dbReference type="ChEBI" id="CHEBI:49883"/>
    </cofactor>
</comment>
<comment type="similarity">
    <text evidence="3 12">Belongs to the NifH/BchL/ChlL family.</text>
</comment>
<comment type="function">
    <text evidence="2">The key enzymatic reactions in nitrogen fixation are catalyzed by the nitrogenase complex, which has 2 components: the iron protein and the molybdenum-iron protein.</text>
</comment>
<evidence type="ECO:0000256" key="9">
    <source>
        <dbReference type="ARBA" id="ARBA00023004"/>
    </source>
</evidence>
<protein>
    <recommendedName>
        <fullName evidence="5">nitrogenase</fullName>
        <ecNumber evidence="5">1.18.6.1</ecNumber>
    </recommendedName>
</protein>
<dbReference type="PROSITE" id="PS51026">
    <property type="entry name" value="NIFH_FRXC_3"/>
    <property type="match status" value="1"/>
</dbReference>
<keyword evidence="7 12" id="KW-0547">Nucleotide-binding</keyword>
<dbReference type="PATRIC" id="fig|1341156.4.peg.185"/>
<dbReference type="AlphaFoldDB" id="A0A011WUG2"/>
<dbReference type="OrthoDB" id="9778641at2"/>
<evidence type="ECO:0000256" key="6">
    <source>
        <dbReference type="ARBA" id="ARBA00022723"/>
    </source>
</evidence>
<dbReference type="SUPFAM" id="SSF52540">
    <property type="entry name" value="P-loop containing nucleoside triphosphate hydrolases"/>
    <property type="match status" value="1"/>
</dbReference>